<dbReference type="Proteomes" id="UP000001591">
    <property type="component" value="Chromosome"/>
</dbReference>
<dbReference type="HOGENOM" id="CLU_012893_6_4_5"/>
<feature type="transmembrane region" description="Helical" evidence="10">
    <location>
        <begin position="68"/>
        <end position="90"/>
    </location>
</feature>
<evidence type="ECO:0000256" key="5">
    <source>
        <dbReference type="ARBA" id="ARBA00022692"/>
    </source>
</evidence>
<dbReference type="RefSeq" id="WP_012566270.1">
    <property type="nucleotide sequence ID" value="NC_011420.2"/>
</dbReference>
<dbReference type="PANTHER" id="PTHR43298:SF2">
    <property type="entry name" value="FMN_FAD EXPORTER YEEO-RELATED"/>
    <property type="match status" value="1"/>
</dbReference>
<comment type="subcellular location">
    <subcellularLocation>
        <location evidence="1">Cell inner membrane</location>
        <topology evidence="1">Multi-pass membrane protein</topology>
    </subcellularLocation>
</comment>
<dbReference type="KEGG" id="rce:RC1_1058"/>
<protein>
    <recommendedName>
        <fullName evidence="9">Multidrug-efflux transporter</fullName>
    </recommendedName>
</protein>
<keyword evidence="2" id="KW-0813">Transport</keyword>
<dbReference type="Pfam" id="PF01554">
    <property type="entry name" value="MatE"/>
    <property type="match status" value="2"/>
</dbReference>
<keyword evidence="3" id="KW-0050">Antiport</keyword>
<dbReference type="EMBL" id="CP000613">
    <property type="protein sequence ID" value="ACI98481.1"/>
    <property type="molecule type" value="Genomic_DNA"/>
</dbReference>
<evidence type="ECO:0000256" key="3">
    <source>
        <dbReference type="ARBA" id="ARBA00022449"/>
    </source>
</evidence>
<feature type="transmembrane region" description="Helical" evidence="10">
    <location>
        <begin position="25"/>
        <end position="48"/>
    </location>
</feature>
<evidence type="ECO:0000256" key="2">
    <source>
        <dbReference type="ARBA" id="ARBA00022448"/>
    </source>
</evidence>
<dbReference type="GO" id="GO:0005886">
    <property type="term" value="C:plasma membrane"/>
    <property type="evidence" value="ECO:0007669"/>
    <property type="project" value="UniProtKB-SubCell"/>
</dbReference>
<dbReference type="InterPro" id="IPR002528">
    <property type="entry name" value="MATE_fam"/>
</dbReference>
<evidence type="ECO:0000256" key="10">
    <source>
        <dbReference type="SAM" id="Phobius"/>
    </source>
</evidence>
<evidence type="ECO:0000256" key="1">
    <source>
        <dbReference type="ARBA" id="ARBA00004429"/>
    </source>
</evidence>
<feature type="transmembrane region" description="Helical" evidence="10">
    <location>
        <begin position="321"/>
        <end position="344"/>
    </location>
</feature>
<dbReference type="InterPro" id="IPR048279">
    <property type="entry name" value="MdtK-like"/>
</dbReference>
<keyword evidence="12" id="KW-1185">Reference proteome</keyword>
<dbReference type="GO" id="GO:0006811">
    <property type="term" value="P:monoatomic ion transport"/>
    <property type="evidence" value="ECO:0007669"/>
    <property type="project" value="UniProtKB-KW"/>
</dbReference>
<feature type="transmembrane region" description="Helical" evidence="10">
    <location>
        <begin position="102"/>
        <end position="123"/>
    </location>
</feature>
<evidence type="ECO:0000256" key="8">
    <source>
        <dbReference type="ARBA" id="ARBA00023136"/>
    </source>
</evidence>
<feature type="transmembrane region" description="Helical" evidence="10">
    <location>
        <begin position="279"/>
        <end position="300"/>
    </location>
</feature>
<dbReference type="NCBIfam" id="TIGR00797">
    <property type="entry name" value="matE"/>
    <property type="match status" value="1"/>
</dbReference>
<proteinExistence type="predicted"/>
<evidence type="ECO:0000256" key="6">
    <source>
        <dbReference type="ARBA" id="ARBA00022989"/>
    </source>
</evidence>
<keyword evidence="5 10" id="KW-0812">Transmembrane</keyword>
<keyword evidence="8 10" id="KW-0472">Membrane</keyword>
<evidence type="ECO:0000256" key="9">
    <source>
        <dbReference type="ARBA" id="ARBA00031636"/>
    </source>
</evidence>
<feature type="transmembrane region" description="Helical" evidence="10">
    <location>
        <begin position="143"/>
        <end position="161"/>
    </location>
</feature>
<organism evidence="11 12">
    <name type="scientific">Rhodospirillum centenum (strain ATCC 51521 / SW)</name>
    <dbReference type="NCBI Taxonomy" id="414684"/>
    <lineage>
        <taxon>Bacteria</taxon>
        <taxon>Pseudomonadati</taxon>
        <taxon>Pseudomonadota</taxon>
        <taxon>Alphaproteobacteria</taxon>
        <taxon>Rhodospirillales</taxon>
        <taxon>Rhodospirillaceae</taxon>
        <taxon>Rhodospirillum</taxon>
    </lineage>
</organism>
<accession>B6ISP5</accession>
<dbReference type="GO" id="GO:0015297">
    <property type="term" value="F:antiporter activity"/>
    <property type="evidence" value="ECO:0007669"/>
    <property type="project" value="UniProtKB-KW"/>
</dbReference>
<dbReference type="eggNOG" id="COG0534">
    <property type="taxonomic scope" value="Bacteria"/>
</dbReference>
<dbReference type="PANTHER" id="PTHR43298">
    <property type="entry name" value="MULTIDRUG RESISTANCE PROTEIN NORM-RELATED"/>
    <property type="match status" value="1"/>
</dbReference>
<feature type="transmembrane region" description="Helical" evidence="10">
    <location>
        <begin position="173"/>
        <end position="193"/>
    </location>
</feature>
<evidence type="ECO:0000313" key="12">
    <source>
        <dbReference type="Proteomes" id="UP000001591"/>
    </source>
</evidence>
<sequence>MSTALTETPPLAAQIRRHAADLIRLAIPVMVARAGMMTMVVVDTLVVGQYGSEDLAWLGLASAAQSTMFAVLVGLLLGTVVMTAQAVGAGDRVATGRIWRQSLSYALLVGLVCTALSFLGEPFFLLTGQSQELAAGGGRLMEVYGYGMVGGALFTTTTFFLEGLKRPLPGMVAILVANLVNLGLDWALVFGLFGLPELGAEGSAWATTLIRWGMAAGLIAYVWWMPDQEAHGVRQPGGGWRAGAEQRRLGYAAGASNGLEASAFATLTLFAGWMGPLALAAYTVGLNLIALPFMSALGLAAATAVRVGNAHGAKDRRETALAGWTGLGVTTVLLGVAALAFALFPAEIARGFAADPALIAITVSVVSFSAWILIADGGQVVMAQALRGRGDTWMPTVLHFFSYFAVMVPLCWFLGIRAERGVLGLFEGIFVASVISVGVLSARFAWLSRR</sequence>
<dbReference type="OrthoDB" id="9780160at2"/>
<reference evidence="11 12" key="1">
    <citation type="journal article" date="2010" name="BMC Genomics">
        <title>Metabolic flexibility revealed in the genome of the cyst-forming alpha-1 proteobacterium Rhodospirillum centenum.</title>
        <authorList>
            <person name="Lu Y.K."/>
            <person name="Marden J."/>
            <person name="Han M."/>
            <person name="Swingley W.D."/>
            <person name="Mastrian S.D."/>
            <person name="Chowdhury S.R."/>
            <person name="Hao J."/>
            <person name="Helmy T."/>
            <person name="Kim S."/>
            <person name="Kurdoglu A.A."/>
            <person name="Matthies H.J."/>
            <person name="Rollo D."/>
            <person name="Stothard P."/>
            <person name="Blankenship R.E."/>
            <person name="Bauer C.E."/>
            <person name="Touchman J.W."/>
        </authorList>
    </citation>
    <scope>NUCLEOTIDE SEQUENCE [LARGE SCALE GENOMIC DNA]</scope>
    <source>
        <strain evidence="12">ATCC 51521 / SW</strain>
    </source>
</reference>
<feature type="transmembrane region" description="Helical" evidence="10">
    <location>
        <begin position="356"/>
        <end position="375"/>
    </location>
</feature>
<keyword evidence="7" id="KW-0406">Ion transport</keyword>
<feature type="transmembrane region" description="Helical" evidence="10">
    <location>
        <begin position="422"/>
        <end position="446"/>
    </location>
</feature>
<dbReference type="GO" id="GO:0042910">
    <property type="term" value="F:xenobiotic transmembrane transporter activity"/>
    <property type="evidence" value="ECO:0007669"/>
    <property type="project" value="InterPro"/>
</dbReference>
<name>B6ISP5_RHOCS</name>
<dbReference type="CDD" id="cd13131">
    <property type="entry name" value="MATE_NorM_like"/>
    <property type="match status" value="1"/>
</dbReference>
<dbReference type="AlphaFoldDB" id="B6ISP5"/>
<dbReference type="InterPro" id="IPR050222">
    <property type="entry name" value="MATE_MdtK"/>
</dbReference>
<dbReference type="PIRSF" id="PIRSF006603">
    <property type="entry name" value="DinF"/>
    <property type="match status" value="1"/>
</dbReference>
<feature type="transmembrane region" description="Helical" evidence="10">
    <location>
        <begin position="249"/>
        <end position="273"/>
    </location>
</feature>
<evidence type="ECO:0000256" key="4">
    <source>
        <dbReference type="ARBA" id="ARBA00022475"/>
    </source>
</evidence>
<evidence type="ECO:0000256" key="7">
    <source>
        <dbReference type="ARBA" id="ARBA00023065"/>
    </source>
</evidence>
<keyword evidence="4" id="KW-1003">Cell membrane</keyword>
<feature type="transmembrane region" description="Helical" evidence="10">
    <location>
        <begin position="205"/>
        <end position="224"/>
    </location>
</feature>
<dbReference type="STRING" id="414684.RC1_1058"/>
<keyword evidence="6 10" id="KW-1133">Transmembrane helix</keyword>
<feature type="transmembrane region" description="Helical" evidence="10">
    <location>
        <begin position="396"/>
        <end position="416"/>
    </location>
</feature>
<evidence type="ECO:0000313" key="11">
    <source>
        <dbReference type="EMBL" id="ACI98481.1"/>
    </source>
</evidence>
<gene>
    <name evidence="11" type="primary">norM</name>
    <name evidence="11" type="ordered locus">RC1_1058</name>
</gene>